<dbReference type="GO" id="GO:0000981">
    <property type="term" value="F:DNA-binding transcription factor activity, RNA polymerase II-specific"/>
    <property type="evidence" value="ECO:0007669"/>
    <property type="project" value="TreeGrafter"/>
</dbReference>
<dbReference type="PROSITE" id="PS50888">
    <property type="entry name" value="BHLH"/>
    <property type="match status" value="1"/>
</dbReference>
<evidence type="ECO:0000256" key="4">
    <source>
        <dbReference type="ARBA" id="ARBA00023015"/>
    </source>
</evidence>
<dbReference type="EnsemblPlants" id="OMERI12G12400.1">
    <property type="protein sequence ID" value="OMERI12G12400.1"/>
    <property type="gene ID" value="OMERI12G12400"/>
</dbReference>
<evidence type="ECO:0000256" key="1">
    <source>
        <dbReference type="ARBA" id="ARBA00004123"/>
    </source>
</evidence>
<evidence type="ECO:0000256" key="8">
    <source>
        <dbReference type="SAM" id="MobiDB-lite"/>
    </source>
</evidence>
<dbReference type="FunFam" id="4.10.280.10:FF:000032">
    <property type="entry name" value="Transcription factor bHLH123 family"/>
    <property type="match status" value="1"/>
</dbReference>
<dbReference type="STRING" id="40149.A0A0E0FDR0"/>
<dbReference type="InterPro" id="IPR036638">
    <property type="entry name" value="HLH_DNA-bd_sf"/>
</dbReference>
<feature type="region of interest" description="Disordered" evidence="8">
    <location>
        <begin position="121"/>
        <end position="147"/>
    </location>
</feature>
<dbReference type="eggNOG" id="ENOG502QRNH">
    <property type="taxonomic scope" value="Eukaryota"/>
</dbReference>
<dbReference type="Gene3D" id="4.10.280.10">
    <property type="entry name" value="Helix-loop-helix DNA-binding domain"/>
    <property type="match status" value="1"/>
</dbReference>
<dbReference type="GO" id="GO:0046983">
    <property type="term" value="F:protein dimerization activity"/>
    <property type="evidence" value="ECO:0007669"/>
    <property type="project" value="InterPro"/>
</dbReference>
<dbReference type="GO" id="GO:0000978">
    <property type="term" value="F:RNA polymerase II cis-regulatory region sequence-specific DNA binding"/>
    <property type="evidence" value="ECO:0007669"/>
    <property type="project" value="TreeGrafter"/>
</dbReference>
<feature type="domain" description="BHLH" evidence="9">
    <location>
        <begin position="201"/>
        <end position="250"/>
    </location>
</feature>
<dbReference type="Gramene" id="OMERI12G12400.1">
    <property type="protein sequence ID" value="OMERI12G12400.1"/>
    <property type="gene ID" value="OMERI12G12400"/>
</dbReference>
<feature type="region of interest" description="Disordered" evidence="8">
    <location>
        <begin position="1"/>
        <end position="51"/>
    </location>
</feature>
<keyword evidence="7" id="KW-0539">Nucleus</keyword>
<evidence type="ECO:0000313" key="11">
    <source>
        <dbReference type="Proteomes" id="UP000008021"/>
    </source>
</evidence>
<dbReference type="SUPFAM" id="SSF47459">
    <property type="entry name" value="HLH, helix-loop-helix DNA-binding domain"/>
    <property type="match status" value="1"/>
</dbReference>
<dbReference type="HOGENOM" id="CLU_041735_2_1_1"/>
<protein>
    <recommendedName>
        <fullName evidence="9">BHLH domain-containing protein</fullName>
    </recommendedName>
</protein>
<comment type="similarity">
    <text evidence="2">Belongs to the bHLH protein family.</text>
</comment>
<dbReference type="InterPro" id="IPR045239">
    <property type="entry name" value="bHLH95_bHLH"/>
</dbReference>
<dbReference type="SMART" id="SM00353">
    <property type="entry name" value="HLH"/>
    <property type="match status" value="1"/>
</dbReference>
<evidence type="ECO:0000256" key="7">
    <source>
        <dbReference type="ARBA" id="ARBA00023242"/>
    </source>
</evidence>
<evidence type="ECO:0000256" key="5">
    <source>
        <dbReference type="ARBA" id="ARBA00023125"/>
    </source>
</evidence>
<evidence type="ECO:0000256" key="2">
    <source>
        <dbReference type="ARBA" id="ARBA00005510"/>
    </source>
</evidence>
<name>A0A0E0FDR0_9ORYZ</name>
<keyword evidence="6" id="KW-0804">Transcription</keyword>
<evidence type="ECO:0000313" key="10">
    <source>
        <dbReference type="EnsemblPlants" id="OMERI12G12400.1"/>
    </source>
</evidence>
<keyword evidence="5" id="KW-0238">DNA-binding</keyword>
<organism evidence="10">
    <name type="scientific">Oryza meridionalis</name>
    <dbReference type="NCBI Taxonomy" id="40149"/>
    <lineage>
        <taxon>Eukaryota</taxon>
        <taxon>Viridiplantae</taxon>
        <taxon>Streptophyta</taxon>
        <taxon>Embryophyta</taxon>
        <taxon>Tracheophyta</taxon>
        <taxon>Spermatophyta</taxon>
        <taxon>Magnoliopsida</taxon>
        <taxon>Liliopsida</taxon>
        <taxon>Poales</taxon>
        <taxon>Poaceae</taxon>
        <taxon>BOP clade</taxon>
        <taxon>Oryzoideae</taxon>
        <taxon>Oryzeae</taxon>
        <taxon>Oryzinae</taxon>
        <taxon>Oryza</taxon>
    </lineage>
</organism>
<dbReference type="PANTHER" id="PTHR16223:SF238">
    <property type="entry name" value="TRANSCRIPTION FACTOR BHLH114"/>
    <property type="match status" value="1"/>
</dbReference>
<dbReference type="CDD" id="cd11393">
    <property type="entry name" value="bHLH_AtbHLH_like"/>
    <property type="match status" value="1"/>
</dbReference>
<feature type="region of interest" description="Disordered" evidence="8">
    <location>
        <begin position="171"/>
        <end position="209"/>
    </location>
</feature>
<reference evidence="10" key="1">
    <citation type="submission" date="2015-04" db="UniProtKB">
        <authorList>
            <consortium name="EnsemblPlants"/>
        </authorList>
    </citation>
    <scope>IDENTIFICATION</scope>
</reference>
<proteinExistence type="inferred from homology"/>
<accession>A0A0E0FDR0</accession>
<dbReference type="AlphaFoldDB" id="A0A0E0FDR0"/>
<evidence type="ECO:0000259" key="9">
    <source>
        <dbReference type="PROSITE" id="PS50888"/>
    </source>
</evidence>
<evidence type="ECO:0000256" key="3">
    <source>
        <dbReference type="ARBA" id="ARBA00011738"/>
    </source>
</evidence>
<dbReference type="Proteomes" id="UP000008021">
    <property type="component" value="Chromosome 12"/>
</dbReference>
<evidence type="ECO:0000256" key="6">
    <source>
        <dbReference type="ARBA" id="ARBA00023163"/>
    </source>
</evidence>
<comment type="subcellular location">
    <subcellularLocation>
        <location evidence="1">Nucleus</location>
    </subcellularLocation>
</comment>
<comment type="subunit">
    <text evidence="3">Homodimer.</text>
</comment>
<dbReference type="PANTHER" id="PTHR16223">
    <property type="entry name" value="TRANSCRIPTION FACTOR BHLH83-RELATED"/>
    <property type="match status" value="1"/>
</dbReference>
<keyword evidence="4" id="KW-0805">Transcription regulation</keyword>
<dbReference type="InterPro" id="IPR011598">
    <property type="entry name" value="bHLH_dom"/>
</dbReference>
<reference evidence="10" key="2">
    <citation type="submission" date="2018-05" db="EMBL/GenBank/DDBJ databases">
        <title>OmerRS3 (Oryza meridionalis Reference Sequence Version 3).</title>
        <authorList>
            <person name="Zhang J."/>
            <person name="Kudrna D."/>
            <person name="Lee S."/>
            <person name="Talag J."/>
            <person name="Welchert J."/>
            <person name="Wing R.A."/>
        </authorList>
    </citation>
    <scope>NUCLEOTIDE SEQUENCE [LARGE SCALE GENOMIC DNA]</scope>
    <source>
        <strain evidence="10">cv. OR44</strain>
    </source>
</reference>
<dbReference type="GO" id="GO:0005634">
    <property type="term" value="C:nucleus"/>
    <property type="evidence" value="ECO:0007669"/>
    <property type="project" value="UniProtKB-SubCell"/>
</dbReference>
<dbReference type="InterPro" id="IPR045843">
    <property type="entry name" value="IND-like"/>
</dbReference>
<sequence>MAEEHEWWNSPCSARTGDDDEAACSTAPADGGDESAVGSTPMSFGHGGQPSLSDAAAASSFLLAGQHMGYWTQDFMGGRAAAAATASFDTLLQLQLQGGDAASRRLLLGDHAAAPPRHLVVPGAPYGGGGGDATTGAPPQGVSPTPYEAADNLQQQQSFPGGHHVVSNTERLHDHHQDAGSPSPATRSSPGSPAAAKKPRIEAPSPMPTFKVRKEKLGDRITALQQLVSPFGKTDTASVLHEAIEYIKFLHDQVASLSSPYLRCGRPMQLQHQQGSHKVNGNCEGKQLDLRSRGLCLVPVASTYTVASETATEFWHPTFGGTFR</sequence>
<keyword evidence="11" id="KW-1185">Reference proteome</keyword>